<proteinExistence type="predicted"/>
<evidence type="ECO:0000313" key="2">
    <source>
        <dbReference type="Proteomes" id="UP000245872"/>
    </source>
</evidence>
<gene>
    <name evidence="1" type="ORF">DK880_00154</name>
</gene>
<dbReference type="Proteomes" id="UP000245872">
    <property type="component" value="Chromosome"/>
</dbReference>
<dbReference type="EMBL" id="CP029619">
    <property type="protein sequence ID" value="AWN81490.1"/>
    <property type="molecule type" value="Genomic_DNA"/>
</dbReference>
<organism evidence="1 2">
    <name type="scientific">Candidatus Cardinium hertigii</name>
    <dbReference type="NCBI Taxonomy" id="247481"/>
    <lineage>
        <taxon>Bacteria</taxon>
        <taxon>Pseudomonadati</taxon>
        <taxon>Bacteroidota</taxon>
        <taxon>Cytophagia</taxon>
        <taxon>Cytophagales</taxon>
        <taxon>Amoebophilaceae</taxon>
        <taxon>Candidatus Cardinium</taxon>
    </lineage>
</organism>
<reference evidence="1 2" key="1">
    <citation type="submission" date="2018-05" db="EMBL/GenBank/DDBJ databases">
        <title>Candidatus Cardinium hertigii Genome Assembly.</title>
        <authorList>
            <person name="Showmaker K.C."/>
            <person name="Walden K.O."/>
            <person name="Fields C.J."/>
            <person name="Lambert K.N."/>
            <person name="Hudson M.E."/>
        </authorList>
    </citation>
    <scope>NUCLEOTIDE SEQUENCE [LARGE SCALE GENOMIC DNA]</scope>
    <source>
        <strain evidence="2">cHgTN10</strain>
    </source>
</reference>
<name>A0A2Z3LHG5_9BACT</name>
<protein>
    <submittedName>
        <fullName evidence="1">Uncharacterized protein</fullName>
    </submittedName>
</protein>
<evidence type="ECO:0000313" key="1">
    <source>
        <dbReference type="EMBL" id="AWN81490.1"/>
    </source>
</evidence>
<keyword evidence="2" id="KW-1185">Reference proteome</keyword>
<accession>A0A2Z3LHG5</accession>
<dbReference type="KEGG" id="cher:DK880_00154"/>
<dbReference type="AlphaFoldDB" id="A0A2Z3LHG5"/>
<sequence>MNPLNANATKNLCLSFWNLCLQADLTILCLTIASLHITLHDDLSQQPHIFSISR</sequence>